<evidence type="ECO:0000256" key="2">
    <source>
        <dbReference type="SAM" id="MobiDB-lite"/>
    </source>
</evidence>
<evidence type="ECO:0000313" key="4">
    <source>
        <dbReference type="EMBL" id="CAD7652937.1"/>
    </source>
</evidence>
<dbReference type="SUPFAM" id="SSF49879">
    <property type="entry name" value="SMAD/FHA domain"/>
    <property type="match status" value="1"/>
</dbReference>
<name>A0A7R9M4I9_9ACAR</name>
<feature type="compositionally biased region" description="Acidic residues" evidence="2">
    <location>
        <begin position="182"/>
        <end position="197"/>
    </location>
</feature>
<dbReference type="EMBL" id="OC920911">
    <property type="protein sequence ID" value="CAD7652937.1"/>
    <property type="molecule type" value="Genomic_DNA"/>
</dbReference>
<dbReference type="PANTHER" id="PTHR23308">
    <property type="entry name" value="NUCLEAR INHIBITOR OF PROTEIN PHOSPHATASE-1"/>
    <property type="match status" value="1"/>
</dbReference>
<keyword evidence="1" id="KW-0378">Hydrolase</keyword>
<dbReference type="Proteomes" id="UP000728032">
    <property type="component" value="Unassembled WGS sequence"/>
</dbReference>
<organism evidence="4">
    <name type="scientific">Oppiella nova</name>
    <dbReference type="NCBI Taxonomy" id="334625"/>
    <lineage>
        <taxon>Eukaryota</taxon>
        <taxon>Metazoa</taxon>
        <taxon>Ecdysozoa</taxon>
        <taxon>Arthropoda</taxon>
        <taxon>Chelicerata</taxon>
        <taxon>Arachnida</taxon>
        <taxon>Acari</taxon>
        <taxon>Acariformes</taxon>
        <taxon>Sarcoptiformes</taxon>
        <taxon>Oribatida</taxon>
        <taxon>Brachypylina</taxon>
        <taxon>Oppioidea</taxon>
        <taxon>Oppiidae</taxon>
        <taxon>Oppiella</taxon>
    </lineage>
</organism>
<dbReference type="Gene3D" id="2.60.200.20">
    <property type="match status" value="1"/>
</dbReference>
<dbReference type="Pfam" id="PF00498">
    <property type="entry name" value="FHA"/>
    <property type="match status" value="1"/>
</dbReference>
<feature type="region of interest" description="Disordered" evidence="2">
    <location>
        <begin position="1"/>
        <end position="30"/>
    </location>
</feature>
<reference evidence="4" key="1">
    <citation type="submission" date="2020-11" db="EMBL/GenBank/DDBJ databases">
        <authorList>
            <person name="Tran Van P."/>
        </authorList>
    </citation>
    <scope>NUCLEOTIDE SEQUENCE</scope>
</reference>
<protein>
    <recommendedName>
        <fullName evidence="3">FHA domain-containing protein</fullName>
    </recommendedName>
</protein>
<proteinExistence type="predicted"/>
<feature type="compositionally biased region" description="Polar residues" evidence="2">
    <location>
        <begin position="602"/>
        <end position="618"/>
    </location>
</feature>
<feature type="domain" description="FHA" evidence="3">
    <location>
        <begin position="89"/>
        <end position="151"/>
    </location>
</feature>
<dbReference type="InterPro" id="IPR050923">
    <property type="entry name" value="Cell_Proc_Reg/RNA_Proc"/>
</dbReference>
<dbReference type="PROSITE" id="PS50006">
    <property type="entry name" value="FHA_DOMAIN"/>
    <property type="match status" value="1"/>
</dbReference>
<keyword evidence="5" id="KW-1185">Reference proteome</keyword>
<sequence length="618" mass="69254">MDSNDDIVFKVPLKTSLQPSDETKESAQEVTTAAKQTEVLDTKPATTAAPKTVLPEPMTRVTPPEGQYFVDQLKNGVLVEHKTVVKSRIVFGRAPDCDVVLEHPSVSRYHSVLLWSPASDDDYLSGQNKDSFWYLVDCGSTHGTTCNKLAVMAGKLIKLIPNNNVFKFGASTRLFSLGTTGDDSDDEEDTTEEDVDEGVEKSKAEPVVDSGCTWGINEDMDTKGEVTGDSRALQAVITAMKSTGSDVQTDNANVYSANPNKCIQQWFEREGYDLEYKCDTVHNKFRCTLELPIDGQWIPVEGSLLPKKKEAITDACLKGCQLLDRAELLFPWQQQEAKELRRKQEEDMDFEVDDMIDETVKISHKRVKRDSESGDSAAKVDNFETLNKKWLEMNEELCQLRVKMANIGAQSEQRPDVSQESGDSLDDYMAVVNRQKYGLTISDKIEKSKIKMKINLLVKEQQKLEKLIKLAKPSVEFKPIPAVPVTDVTKSVETDTQVVKNDEKCETVVKQSDDSVEVKPMSETEKCEKVVEKVSKDEEIARKTETIINELKSAAKPKAESKQKRKLNSQSIVEAIEKEKQLEKTKQKATFDDDYVDWLPPTGQSGDGKTSLNDKFGY</sequence>
<dbReference type="InterPro" id="IPR005034">
    <property type="entry name" value="Dicer_dimerisation"/>
</dbReference>
<dbReference type="AlphaFoldDB" id="A0A7R9M4I9"/>
<dbReference type="SMART" id="SM00240">
    <property type="entry name" value="FHA"/>
    <property type="match status" value="1"/>
</dbReference>
<evidence type="ECO:0000256" key="1">
    <source>
        <dbReference type="ARBA" id="ARBA00022801"/>
    </source>
</evidence>
<dbReference type="EMBL" id="CAJPVJ010006086">
    <property type="protein sequence ID" value="CAG2170124.1"/>
    <property type="molecule type" value="Genomic_DNA"/>
</dbReference>
<dbReference type="InterPro" id="IPR008984">
    <property type="entry name" value="SMAD_FHA_dom_sf"/>
</dbReference>
<feature type="region of interest" description="Disordered" evidence="2">
    <location>
        <begin position="179"/>
        <end position="206"/>
    </location>
</feature>
<dbReference type="InterPro" id="IPR000253">
    <property type="entry name" value="FHA_dom"/>
</dbReference>
<dbReference type="OrthoDB" id="433755at2759"/>
<dbReference type="Pfam" id="PF03368">
    <property type="entry name" value="Dicer_dimer"/>
    <property type="match status" value="1"/>
</dbReference>
<dbReference type="GO" id="GO:0016891">
    <property type="term" value="F:RNA endonuclease activity producing 5'-phosphomonoesters, hydrolytic mechanism"/>
    <property type="evidence" value="ECO:0007669"/>
    <property type="project" value="InterPro"/>
</dbReference>
<gene>
    <name evidence="4" type="ORF">ONB1V03_LOCUS9595</name>
</gene>
<feature type="region of interest" description="Disordered" evidence="2">
    <location>
        <begin position="594"/>
        <end position="618"/>
    </location>
</feature>
<evidence type="ECO:0000313" key="5">
    <source>
        <dbReference type="Proteomes" id="UP000728032"/>
    </source>
</evidence>
<evidence type="ECO:0000259" key="3">
    <source>
        <dbReference type="PROSITE" id="PS50006"/>
    </source>
</evidence>
<dbReference type="Gene3D" id="3.30.160.380">
    <property type="entry name" value="Dicer dimerisation domain"/>
    <property type="match status" value="1"/>
</dbReference>
<accession>A0A7R9M4I9</accession>
<dbReference type="InterPro" id="IPR038248">
    <property type="entry name" value="Dicer_dimer_sf"/>
</dbReference>